<keyword evidence="3" id="KW-0677">Repeat</keyword>
<evidence type="ECO:0000256" key="7">
    <source>
        <dbReference type="PROSITE-ProRule" id="PRU00221"/>
    </source>
</evidence>
<evidence type="ECO:0000256" key="6">
    <source>
        <dbReference type="ARBA" id="ARBA00040390"/>
    </source>
</evidence>
<dbReference type="InterPro" id="IPR036322">
    <property type="entry name" value="WD40_repeat_dom_sf"/>
</dbReference>
<feature type="repeat" description="WD" evidence="7">
    <location>
        <begin position="261"/>
        <end position="296"/>
    </location>
</feature>
<dbReference type="InterPro" id="IPR001680">
    <property type="entry name" value="WD40_rpt"/>
</dbReference>
<dbReference type="GO" id="GO:0000387">
    <property type="term" value="P:spliceosomal snRNP assembly"/>
    <property type="evidence" value="ECO:0007669"/>
    <property type="project" value="TreeGrafter"/>
</dbReference>
<comment type="caution">
    <text evidence="8">The sequence shown here is derived from an EMBL/GenBank/DDBJ whole genome shotgun (WGS) entry which is preliminary data.</text>
</comment>
<evidence type="ECO:0000256" key="5">
    <source>
        <dbReference type="ARBA" id="ARBA00038394"/>
    </source>
</evidence>
<dbReference type="GeneID" id="34590799"/>
<evidence type="ECO:0000256" key="1">
    <source>
        <dbReference type="ARBA" id="ARBA00022574"/>
    </source>
</evidence>
<name>A0A178CV90_9EURO</name>
<dbReference type="PROSITE" id="PS50294">
    <property type="entry name" value="WD_REPEATS_REGION"/>
    <property type="match status" value="2"/>
</dbReference>
<gene>
    <name evidence="8" type="ORF">AYO20_07387</name>
</gene>
<dbReference type="Gene3D" id="2.130.10.10">
    <property type="entry name" value="YVTN repeat-like/Quinoprotein amine dehydrogenase"/>
    <property type="match status" value="1"/>
</dbReference>
<sequence length="423" mass="46214">MRADTPRIVPLTCHGHSRPITHLSFSSIVDDDQYYLISACKDNNPMLRDGMTGDWIGTFIGHKGAVWSSRLSSDARIAATGSADFSARIWDPQTGECLYILTHNHIVRAVSFPIQTNPQCVATGAQDKTLKIFDLSRGGSAASPDQVNGATPVTATTTSEGHEIGAGQHGGSIKSIVWNVDYNILTTACEDKTIRWWDLRVQRMIASVKTERDITSCELSTNKAEDSNPGILSVAAGQSCLFFDAGRPGELIKQVNFDHEVASVAINPATGRFVTGGGKDTWVRVWDFAQEKELGELQLSWYPVLDLILSQRSSKAITDQFGQPRSPLTARSMRLEAKTEQSSCGRLAKSHMVFGAEPNATAPRTVGSGANYVPSKLCEILGYPNSRNNAILTRSHILLVLKHPAGKEMWNGKVSIWEFVQDI</sequence>
<dbReference type="GO" id="GO:0032797">
    <property type="term" value="C:SMN complex"/>
    <property type="evidence" value="ECO:0007669"/>
    <property type="project" value="TreeGrafter"/>
</dbReference>
<dbReference type="SMART" id="SM00320">
    <property type="entry name" value="WD40"/>
    <property type="match status" value="5"/>
</dbReference>
<dbReference type="Proteomes" id="UP000185904">
    <property type="component" value="Unassembled WGS sequence"/>
</dbReference>
<proteinExistence type="inferred from homology"/>
<evidence type="ECO:0000313" key="9">
    <source>
        <dbReference type="Proteomes" id="UP000185904"/>
    </source>
</evidence>
<organism evidence="8 9">
    <name type="scientific">Fonsecaea nubica</name>
    <dbReference type="NCBI Taxonomy" id="856822"/>
    <lineage>
        <taxon>Eukaryota</taxon>
        <taxon>Fungi</taxon>
        <taxon>Dikarya</taxon>
        <taxon>Ascomycota</taxon>
        <taxon>Pezizomycotina</taxon>
        <taxon>Eurotiomycetes</taxon>
        <taxon>Chaetothyriomycetidae</taxon>
        <taxon>Chaetothyriales</taxon>
        <taxon>Herpotrichiellaceae</taxon>
        <taxon>Fonsecaea</taxon>
    </lineage>
</organism>
<comment type="similarity">
    <text evidence="5">Belongs to the WD repeat STRAP family.</text>
</comment>
<accession>A0A178CV90</accession>
<keyword evidence="1 7" id="KW-0853">WD repeat</keyword>
<reference evidence="8 9" key="1">
    <citation type="submission" date="2016-03" db="EMBL/GenBank/DDBJ databases">
        <title>The draft genome sequence of Fonsecaea nubica causative agent of cutaneous subcutaneous infection in human host.</title>
        <authorList>
            <person name="Costa F."/>
            <person name="Sybren D.H."/>
            <person name="Raittz R.T."/>
            <person name="Weiss V.A."/>
            <person name="Leao A.C."/>
            <person name="Gomes R."/>
            <person name="De Souza E.M."/>
            <person name="Pedrosa F.O."/>
            <person name="Steffens M.B."/>
            <person name="Bombassaro A."/>
            <person name="Tadra-Sfeir M.Z."/>
            <person name="Moreno L.F."/>
            <person name="Najafzadeh M.J."/>
            <person name="Felipe M.S."/>
            <person name="Teixeira M."/>
            <person name="Sun J."/>
            <person name="Xi L."/>
            <person name="Castro M.A."/>
            <person name="Vicente V.A."/>
        </authorList>
    </citation>
    <scope>NUCLEOTIDE SEQUENCE [LARGE SCALE GENOMIC DNA]</scope>
    <source>
        <strain evidence="8 9">CBS 269.64</strain>
    </source>
</reference>
<feature type="repeat" description="WD" evidence="7">
    <location>
        <begin position="166"/>
        <end position="207"/>
    </location>
</feature>
<dbReference type="PANTHER" id="PTHR19877:SF13">
    <property type="entry name" value="SERINE-THREONINE KINASE RECEPTOR-ASSOCIATED PROTEIN"/>
    <property type="match status" value="1"/>
</dbReference>
<dbReference type="InterPro" id="IPR015943">
    <property type="entry name" value="WD40/YVTN_repeat-like_dom_sf"/>
</dbReference>
<evidence type="ECO:0000256" key="3">
    <source>
        <dbReference type="ARBA" id="ARBA00022737"/>
    </source>
</evidence>
<keyword evidence="9" id="KW-1185">Reference proteome</keyword>
<dbReference type="AlphaFoldDB" id="A0A178CV90"/>
<evidence type="ECO:0000313" key="8">
    <source>
        <dbReference type="EMBL" id="OAL33376.1"/>
    </source>
</evidence>
<keyword evidence="2" id="KW-0507">mRNA processing</keyword>
<dbReference type="Pfam" id="PF00400">
    <property type="entry name" value="WD40"/>
    <property type="match status" value="4"/>
</dbReference>
<keyword evidence="4" id="KW-0508">mRNA splicing</keyword>
<dbReference type="OrthoDB" id="408728at2759"/>
<dbReference type="EMBL" id="LVCJ01000051">
    <property type="protein sequence ID" value="OAL33376.1"/>
    <property type="molecule type" value="Genomic_DNA"/>
</dbReference>
<dbReference type="PANTHER" id="PTHR19877">
    <property type="entry name" value="EUKARYOTIC TRANSLATION INITIATION FACTOR 3 SUBUNIT I"/>
    <property type="match status" value="1"/>
</dbReference>
<feature type="repeat" description="WD" evidence="7">
    <location>
        <begin position="59"/>
        <end position="100"/>
    </location>
</feature>
<dbReference type="SUPFAM" id="SSF50978">
    <property type="entry name" value="WD40 repeat-like"/>
    <property type="match status" value="1"/>
</dbReference>
<dbReference type="PROSITE" id="PS50082">
    <property type="entry name" value="WD_REPEATS_2"/>
    <property type="match status" value="3"/>
</dbReference>
<dbReference type="RefSeq" id="XP_022498388.1">
    <property type="nucleotide sequence ID" value="XM_022645673.1"/>
</dbReference>
<evidence type="ECO:0000256" key="2">
    <source>
        <dbReference type="ARBA" id="ARBA00022664"/>
    </source>
</evidence>
<evidence type="ECO:0000256" key="4">
    <source>
        <dbReference type="ARBA" id="ARBA00023187"/>
    </source>
</evidence>
<protein>
    <recommendedName>
        <fullName evidence="6">Serine-threonine kinase receptor-associated protein</fullName>
    </recommendedName>
</protein>
<dbReference type="GO" id="GO:0003723">
    <property type="term" value="F:RNA binding"/>
    <property type="evidence" value="ECO:0007669"/>
    <property type="project" value="TreeGrafter"/>
</dbReference>